<dbReference type="Proteomes" id="UP000606193">
    <property type="component" value="Unassembled WGS sequence"/>
</dbReference>
<sequence>MGKTKKESLTSEQITDARRLCEVIKGVPGGKRPLFEIVMLAYMNGMEAGAAYANDLAKTAMAVR</sequence>
<gene>
    <name evidence="1" type="ORF">H8704_11560</name>
</gene>
<name>A0ABR7N3S0_9FIRM</name>
<keyword evidence="2" id="KW-1185">Reference proteome</keyword>
<dbReference type="RefSeq" id="WP_118563254.1">
    <property type="nucleotide sequence ID" value="NZ_JACRSX010000018.1"/>
</dbReference>
<protein>
    <recommendedName>
        <fullName evidence="3">Transposase</fullName>
    </recommendedName>
</protein>
<evidence type="ECO:0000313" key="1">
    <source>
        <dbReference type="EMBL" id="MBC8563251.1"/>
    </source>
</evidence>
<accession>A0ABR7N3S0</accession>
<reference evidence="1 2" key="1">
    <citation type="submission" date="2020-08" db="EMBL/GenBank/DDBJ databases">
        <title>Genome public.</title>
        <authorList>
            <person name="Liu C."/>
            <person name="Sun Q."/>
        </authorList>
    </citation>
    <scope>NUCLEOTIDE SEQUENCE [LARGE SCALE GENOMIC DNA]</scope>
    <source>
        <strain evidence="1 2">NSJ-37</strain>
    </source>
</reference>
<organism evidence="1 2">
    <name type="scientific">Jutongia huaianensis</name>
    <dbReference type="NCBI Taxonomy" id="2763668"/>
    <lineage>
        <taxon>Bacteria</taxon>
        <taxon>Bacillati</taxon>
        <taxon>Bacillota</taxon>
        <taxon>Clostridia</taxon>
        <taxon>Lachnospirales</taxon>
        <taxon>Lachnospiraceae</taxon>
        <taxon>Jutongia</taxon>
    </lineage>
</organism>
<evidence type="ECO:0008006" key="3">
    <source>
        <dbReference type="Google" id="ProtNLM"/>
    </source>
</evidence>
<comment type="caution">
    <text evidence="1">The sequence shown here is derived from an EMBL/GenBank/DDBJ whole genome shotgun (WGS) entry which is preliminary data.</text>
</comment>
<evidence type="ECO:0000313" key="2">
    <source>
        <dbReference type="Proteomes" id="UP000606193"/>
    </source>
</evidence>
<dbReference type="EMBL" id="JACRSX010000018">
    <property type="protein sequence ID" value="MBC8563251.1"/>
    <property type="molecule type" value="Genomic_DNA"/>
</dbReference>
<proteinExistence type="predicted"/>